<dbReference type="VEuPathDB" id="VectorBase:CPIJ014379"/>
<evidence type="ECO:0000313" key="2">
    <source>
        <dbReference type="EMBL" id="EDS40492.1"/>
    </source>
</evidence>
<keyword evidence="4" id="KW-1185">Reference proteome</keyword>
<reference evidence="2" key="1">
    <citation type="submission" date="2007-03" db="EMBL/GenBank/DDBJ databases">
        <title>Annotation of Culex pipiens quinquefasciatus.</title>
        <authorList>
            <consortium name="The Broad Institute Genome Sequencing Platform"/>
            <person name="Atkinson P.W."/>
            <person name="Hemingway J."/>
            <person name="Christensen B.M."/>
            <person name="Higgs S."/>
            <person name="Kodira C."/>
            <person name="Hannick L."/>
            <person name="Megy K."/>
            <person name="O'Leary S."/>
            <person name="Pearson M."/>
            <person name="Haas B.J."/>
            <person name="Mauceli E."/>
            <person name="Wortman J.R."/>
            <person name="Lee N.H."/>
            <person name="Guigo R."/>
            <person name="Stanke M."/>
            <person name="Alvarado L."/>
            <person name="Amedeo P."/>
            <person name="Antoine C.H."/>
            <person name="Arensburger P."/>
            <person name="Bidwell S.L."/>
            <person name="Crawford M."/>
            <person name="Camaro F."/>
            <person name="Devon K."/>
            <person name="Engels R."/>
            <person name="Hammond M."/>
            <person name="Howarth C."/>
            <person name="Koehrsen M."/>
            <person name="Lawson D."/>
            <person name="Montgomery P."/>
            <person name="Nene V."/>
            <person name="Nusbaum C."/>
            <person name="Puiu D."/>
            <person name="Romero-Severson J."/>
            <person name="Severson D.W."/>
            <person name="Shumway M."/>
            <person name="Sisk P."/>
            <person name="Stolte C."/>
            <person name="Zeng Q."/>
            <person name="Eisenstadt E."/>
            <person name="Fraser-Liggett C."/>
            <person name="Strausberg R."/>
            <person name="Galagan J."/>
            <person name="Birren B."/>
            <person name="Collins F.H."/>
        </authorList>
    </citation>
    <scope>NUCLEOTIDE SEQUENCE [LARGE SCALE GENOMIC DNA]</scope>
    <source>
        <strain evidence="2">JHB</strain>
    </source>
</reference>
<protein>
    <submittedName>
        <fullName evidence="2 3">Mitochondrial-processing peptidase subunit beta</fullName>
    </submittedName>
</protein>
<dbReference type="HOGENOM" id="CLU_2252652_0_0_1"/>
<evidence type="ECO:0000256" key="1">
    <source>
        <dbReference type="SAM" id="MobiDB-lite"/>
    </source>
</evidence>
<proteinExistence type="predicted"/>
<dbReference type="EMBL" id="DS232351">
    <property type="protein sequence ID" value="EDS40492.1"/>
    <property type="molecule type" value="Genomic_DNA"/>
</dbReference>
<evidence type="ECO:0000313" key="4">
    <source>
        <dbReference type="Proteomes" id="UP000002320"/>
    </source>
</evidence>
<name>B0X4S5_CULQU</name>
<reference evidence="3" key="2">
    <citation type="submission" date="2021-02" db="UniProtKB">
        <authorList>
            <consortium name="EnsemblMetazoa"/>
        </authorList>
    </citation>
    <scope>IDENTIFICATION</scope>
    <source>
        <strain evidence="3">JHB</strain>
    </source>
</reference>
<dbReference type="AlphaFoldDB" id="B0X4S5"/>
<dbReference type="EnsemblMetazoa" id="CPIJ014379-RA">
    <property type="protein sequence ID" value="CPIJ014379-PA"/>
    <property type="gene ID" value="CPIJ014379"/>
</dbReference>
<sequence length="104" mass="11875">MVGNTFDGRTSANSLDRKCTSGMIRYSWRTSLVPSRLRLDRPGQCYADDSQHANQLVGSLIGWWRQQRIKARRGKPVPQLPVVQQGQDRTGQGHRGIFFMYDPL</sequence>
<evidence type="ECO:0000313" key="3">
    <source>
        <dbReference type="EnsemblMetazoa" id="CPIJ014379-PA"/>
    </source>
</evidence>
<dbReference type="InParanoid" id="B0X4S5"/>
<accession>B0X4S5</accession>
<dbReference type="Proteomes" id="UP000002320">
    <property type="component" value="Unassembled WGS sequence"/>
</dbReference>
<dbReference type="KEGG" id="cqu:CpipJ_CPIJ014379"/>
<organism>
    <name type="scientific">Culex quinquefasciatus</name>
    <name type="common">Southern house mosquito</name>
    <name type="synonym">Culex pungens</name>
    <dbReference type="NCBI Taxonomy" id="7176"/>
    <lineage>
        <taxon>Eukaryota</taxon>
        <taxon>Metazoa</taxon>
        <taxon>Ecdysozoa</taxon>
        <taxon>Arthropoda</taxon>
        <taxon>Hexapoda</taxon>
        <taxon>Insecta</taxon>
        <taxon>Pterygota</taxon>
        <taxon>Neoptera</taxon>
        <taxon>Endopterygota</taxon>
        <taxon>Diptera</taxon>
        <taxon>Nematocera</taxon>
        <taxon>Culicoidea</taxon>
        <taxon>Culicidae</taxon>
        <taxon>Culicinae</taxon>
        <taxon>Culicini</taxon>
        <taxon>Culex</taxon>
        <taxon>Culex</taxon>
    </lineage>
</organism>
<gene>
    <name evidence="3" type="primary">6047611</name>
    <name evidence="2" type="ORF">CpipJ_CPIJ014379</name>
</gene>
<feature type="region of interest" description="Disordered" evidence="1">
    <location>
        <begin position="74"/>
        <end position="94"/>
    </location>
</feature>
<feature type="compositionally biased region" description="Low complexity" evidence="1">
    <location>
        <begin position="76"/>
        <end position="85"/>
    </location>
</feature>